<name>A0A2N5DZ46_9GAMM</name>
<evidence type="ECO:0000313" key="9">
    <source>
        <dbReference type="EMBL" id="PLR33004.1"/>
    </source>
</evidence>
<evidence type="ECO:0000256" key="8">
    <source>
        <dbReference type="SAM" id="Phobius"/>
    </source>
</evidence>
<evidence type="ECO:0000256" key="1">
    <source>
        <dbReference type="ARBA" id="ARBA00004651"/>
    </source>
</evidence>
<dbReference type="PANTHER" id="PTHR33908">
    <property type="entry name" value="MANNOSYLTRANSFERASE YKCB-RELATED"/>
    <property type="match status" value="1"/>
</dbReference>
<reference evidence="9 10" key="1">
    <citation type="submission" date="2017-12" db="EMBL/GenBank/DDBJ databases">
        <title>Characterization of six clinical isolates of Enterochimera gen. nov., a novel genus of the Yersiniaciae family and the three species Enterochimera arupensis sp. nov., Enterochimera coloradensis sp. nov, and Enterochimera californica sp. nov.</title>
        <authorList>
            <person name="Rossi A."/>
            <person name="Fisher M."/>
        </authorList>
    </citation>
    <scope>NUCLEOTIDE SEQUENCE [LARGE SCALE GENOMIC DNA]</scope>
    <source>
        <strain evidence="10">2015-Iso6</strain>
    </source>
</reference>
<evidence type="ECO:0000313" key="10">
    <source>
        <dbReference type="Proteomes" id="UP000234240"/>
    </source>
</evidence>
<sequence length="461" mass="51495">MKNKRDTLTRWFWSLACFVISLLVLHPRLTASPIVADGYQNLSIAVNLVQHGVFSSTPASLPDMVREPAWPALTAGLLWLTGHASIPAEVLASQHALLFKQINLALYALLITAVCSLIHRQLRSLPYAILGLALSLIVFYTTPRLFNYYNNEALAALLLFIASLLLFRLQQQPRPGTALAAGLTLGLLALTKAQFLYIPLVPLLILAWRYRRHAAITAAVFLLVVTPWMVRNAVLFDHYTIAERGKTVAAVRLMLTIAPSGSEYRCMAYAFSHPDLRPAAGHVLGISAPDFLRHGRCERLNRETCFDMGTERVPCTPFDEDQPPAPWQQRIQYFYQGYAAGEEMEAGRLRFADITPLNGHLVSSYLATLPLFAWRGMGFSGYPVLSILLTFALFALCLTRYWAFSLLAATASLFHLALTHNIPRYHTAESGVMLVAIVWLVALLVARLRNRRDPRQFKKPA</sequence>
<evidence type="ECO:0000256" key="7">
    <source>
        <dbReference type="ARBA" id="ARBA00023136"/>
    </source>
</evidence>
<keyword evidence="10" id="KW-1185">Reference proteome</keyword>
<feature type="transmembrane region" description="Helical" evidence="8">
    <location>
        <begin position="179"/>
        <end position="208"/>
    </location>
</feature>
<keyword evidence="4" id="KW-0808">Transferase</keyword>
<keyword evidence="2" id="KW-1003">Cell membrane</keyword>
<keyword evidence="5 8" id="KW-0812">Transmembrane</keyword>
<dbReference type="GO" id="GO:0005886">
    <property type="term" value="C:plasma membrane"/>
    <property type="evidence" value="ECO:0007669"/>
    <property type="project" value="UniProtKB-SubCell"/>
</dbReference>
<dbReference type="EMBL" id="PJZF01000018">
    <property type="protein sequence ID" value="PLR33004.1"/>
    <property type="molecule type" value="Genomic_DNA"/>
</dbReference>
<feature type="transmembrane region" description="Helical" evidence="8">
    <location>
        <begin position="148"/>
        <end position="167"/>
    </location>
</feature>
<dbReference type="Proteomes" id="UP000234240">
    <property type="component" value="Unassembled WGS sequence"/>
</dbReference>
<keyword evidence="6 8" id="KW-1133">Transmembrane helix</keyword>
<dbReference type="RefSeq" id="WP_101817647.1">
    <property type="nucleotide sequence ID" value="NZ_PJZF01000018.1"/>
</dbReference>
<feature type="transmembrane region" description="Helical" evidence="8">
    <location>
        <begin position="125"/>
        <end position="142"/>
    </location>
</feature>
<comment type="caution">
    <text evidence="9">The sequence shown here is derived from an EMBL/GenBank/DDBJ whole genome shotgun (WGS) entry which is preliminary data.</text>
</comment>
<evidence type="ECO:0000256" key="3">
    <source>
        <dbReference type="ARBA" id="ARBA00022676"/>
    </source>
</evidence>
<evidence type="ECO:0000256" key="4">
    <source>
        <dbReference type="ARBA" id="ARBA00022679"/>
    </source>
</evidence>
<organism evidence="9 10">
    <name type="scientific">Chimaeribacter californicus</name>
    <dbReference type="NCBI Taxonomy" id="2060067"/>
    <lineage>
        <taxon>Bacteria</taxon>
        <taxon>Pseudomonadati</taxon>
        <taxon>Pseudomonadota</taxon>
        <taxon>Gammaproteobacteria</taxon>
        <taxon>Enterobacterales</taxon>
        <taxon>Yersiniaceae</taxon>
        <taxon>Chimaeribacter</taxon>
    </lineage>
</organism>
<accession>A0A2N5DZ46</accession>
<keyword evidence="3" id="KW-0328">Glycosyltransferase</keyword>
<keyword evidence="7 8" id="KW-0472">Membrane</keyword>
<evidence type="ECO:0000256" key="6">
    <source>
        <dbReference type="ARBA" id="ARBA00022989"/>
    </source>
</evidence>
<proteinExistence type="predicted"/>
<dbReference type="InterPro" id="IPR050297">
    <property type="entry name" value="LipidA_mod_glycosyltrf_83"/>
</dbReference>
<evidence type="ECO:0000256" key="2">
    <source>
        <dbReference type="ARBA" id="ARBA00022475"/>
    </source>
</evidence>
<dbReference type="GO" id="GO:0016763">
    <property type="term" value="F:pentosyltransferase activity"/>
    <property type="evidence" value="ECO:0007669"/>
    <property type="project" value="TreeGrafter"/>
</dbReference>
<evidence type="ECO:0000256" key="5">
    <source>
        <dbReference type="ARBA" id="ARBA00022692"/>
    </source>
</evidence>
<protein>
    <recommendedName>
        <fullName evidence="11">Glycosyltransferase RgtA/B/C/D-like domain-containing protein</fullName>
    </recommendedName>
</protein>
<comment type="subcellular location">
    <subcellularLocation>
        <location evidence="1">Cell membrane</location>
        <topology evidence="1">Multi-pass membrane protein</topology>
    </subcellularLocation>
</comment>
<feature type="transmembrane region" description="Helical" evidence="8">
    <location>
        <begin position="97"/>
        <end position="118"/>
    </location>
</feature>
<feature type="transmembrane region" description="Helical" evidence="8">
    <location>
        <begin position="214"/>
        <end position="236"/>
    </location>
</feature>
<gene>
    <name evidence="9" type="ORF">CYR55_17475</name>
</gene>
<dbReference type="PANTHER" id="PTHR33908:SF11">
    <property type="entry name" value="MEMBRANE PROTEIN"/>
    <property type="match status" value="1"/>
</dbReference>
<evidence type="ECO:0008006" key="11">
    <source>
        <dbReference type="Google" id="ProtNLM"/>
    </source>
</evidence>
<dbReference type="OrthoDB" id="8871061at2"/>
<dbReference type="GO" id="GO:0009103">
    <property type="term" value="P:lipopolysaccharide biosynthetic process"/>
    <property type="evidence" value="ECO:0007669"/>
    <property type="project" value="UniProtKB-ARBA"/>
</dbReference>
<dbReference type="AlphaFoldDB" id="A0A2N5DZ46"/>
<feature type="transmembrane region" description="Helical" evidence="8">
    <location>
        <begin position="430"/>
        <end position="448"/>
    </location>
</feature>
<feature type="transmembrane region" description="Helical" evidence="8">
    <location>
        <begin position="379"/>
        <end position="396"/>
    </location>
</feature>